<accession>A0A1E3XES9</accession>
<sequence>MVFFDHIVKRRINFTISKEEGIDFDPSFRNDEFKPSMTKKGLCQAINADNYDLTFESKDNTIERLNELLTIPNFFEELSKMKSNISFSQDIMDLEKETRQYRNMNFSSLKPGQKLKIKRLNRFLLEEVYEQYTPKLFQIKETSTDESAFTNDDEADTIVDTIKGKESSPETILLYRELKQVVIWTILEFHSTARLYILLKLRNCTNKKIKKVFNVEHTSIIRRKSYNYDMDMLKKKIESFSLKKPYIRFTEKLINLPSEVTFPDHIKSRISYDTTKKLLIFKGLMLFKEYDALKKLSKNKTYRKAIEKIFQRSNSIVFDVLRTLDDNFEDFYKEIE</sequence>
<name>A0A1E3XES9_9BACT</name>
<dbReference type="AlphaFoldDB" id="A0A1E3XES9"/>
<organism evidence="1 2">
    <name type="scientific">Candidatus Scalindua rubra</name>
    <dbReference type="NCBI Taxonomy" id="1872076"/>
    <lineage>
        <taxon>Bacteria</taxon>
        <taxon>Pseudomonadati</taxon>
        <taxon>Planctomycetota</taxon>
        <taxon>Candidatus Brocadiia</taxon>
        <taxon>Candidatus Brocadiales</taxon>
        <taxon>Candidatus Scalinduaceae</taxon>
        <taxon>Candidatus Scalindua</taxon>
    </lineage>
</organism>
<comment type="caution">
    <text evidence="1">The sequence shown here is derived from an EMBL/GenBank/DDBJ whole genome shotgun (WGS) entry which is preliminary data.</text>
</comment>
<proteinExistence type="predicted"/>
<protein>
    <submittedName>
        <fullName evidence="1">Uncharacterized protein</fullName>
    </submittedName>
</protein>
<dbReference type="Proteomes" id="UP000094056">
    <property type="component" value="Unassembled WGS sequence"/>
</dbReference>
<dbReference type="EMBL" id="MAYW01000013">
    <property type="protein sequence ID" value="ODS34090.1"/>
    <property type="molecule type" value="Genomic_DNA"/>
</dbReference>
<reference evidence="1 2" key="1">
    <citation type="submission" date="2016-07" db="EMBL/GenBank/DDBJ databases">
        <title>Draft genome of Scalindua rubra, obtained from a brine-seawater interface in the Red Sea, sheds light on salt adaptation in anammox bacteria.</title>
        <authorList>
            <person name="Speth D.R."/>
            <person name="Lagkouvardos I."/>
            <person name="Wang Y."/>
            <person name="Qian P.-Y."/>
            <person name="Dutilh B.E."/>
            <person name="Jetten M.S."/>
        </authorList>
    </citation>
    <scope>NUCLEOTIDE SEQUENCE [LARGE SCALE GENOMIC DNA]</scope>
    <source>
        <strain evidence="1">BSI-1</strain>
    </source>
</reference>
<evidence type="ECO:0000313" key="1">
    <source>
        <dbReference type="EMBL" id="ODS34090.1"/>
    </source>
</evidence>
<evidence type="ECO:0000313" key="2">
    <source>
        <dbReference type="Proteomes" id="UP000094056"/>
    </source>
</evidence>
<gene>
    <name evidence="1" type="ORF">SCARUB_00763</name>
</gene>